<evidence type="ECO:0000256" key="1">
    <source>
        <dbReference type="SAM" id="MobiDB-lite"/>
    </source>
</evidence>
<dbReference type="HOGENOM" id="CLU_2639910_0_0_1"/>
<keyword evidence="3" id="KW-1185">Reference proteome</keyword>
<gene>
    <name evidence="2" type="ORF">M407DRAFT_29665</name>
</gene>
<organism evidence="2 3">
    <name type="scientific">Tulasnella calospora MUT 4182</name>
    <dbReference type="NCBI Taxonomy" id="1051891"/>
    <lineage>
        <taxon>Eukaryota</taxon>
        <taxon>Fungi</taxon>
        <taxon>Dikarya</taxon>
        <taxon>Basidiomycota</taxon>
        <taxon>Agaricomycotina</taxon>
        <taxon>Agaricomycetes</taxon>
        <taxon>Cantharellales</taxon>
        <taxon>Tulasnellaceae</taxon>
        <taxon>Tulasnella</taxon>
    </lineage>
</organism>
<sequence>MSSRPRRNAVDYGTPSGQPSLAIFLPRRDAVDYGRPPCQLVSGLTFSSGAPSGTPSSSTNYYETTNDFQIPPDLSRR</sequence>
<feature type="region of interest" description="Disordered" evidence="1">
    <location>
        <begin position="45"/>
        <end position="77"/>
    </location>
</feature>
<evidence type="ECO:0000313" key="3">
    <source>
        <dbReference type="Proteomes" id="UP000054248"/>
    </source>
</evidence>
<dbReference type="AlphaFoldDB" id="A0A0C3Q8N3"/>
<protein>
    <submittedName>
        <fullName evidence="2">Uncharacterized protein</fullName>
    </submittedName>
</protein>
<evidence type="ECO:0000313" key="2">
    <source>
        <dbReference type="EMBL" id="KIO20726.1"/>
    </source>
</evidence>
<feature type="compositionally biased region" description="Low complexity" evidence="1">
    <location>
        <begin position="47"/>
        <end position="59"/>
    </location>
</feature>
<dbReference type="EMBL" id="KN823164">
    <property type="protein sequence ID" value="KIO20726.1"/>
    <property type="molecule type" value="Genomic_DNA"/>
</dbReference>
<accession>A0A0C3Q8N3</accession>
<reference evidence="3" key="2">
    <citation type="submission" date="2015-01" db="EMBL/GenBank/DDBJ databases">
        <title>Evolutionary Origins and Diversification of the Mycorrhizal Mutualists.</title>
        <authorList>
            <consortium name="DOE Joint Genome Institute"/>
            <consortium name="Mycorrhizal Genomics Consortium"/>
            <person name="Kohler A."/>
            <person name="Kuo A."/>
            <person name="Nagy L.G."/>
            <person name="Floudas D."/>
            <person name="Copeland A."/>
            <person name="Barry K.W."/>
            <person name="Cichocki N."/>
            <person name="Veneault-Fourrey C."/>
            <person name="LaButti K."/>
            <person name="Lindquist E.A."/>
            <person name="Lipzen A."/>
            <person name="Lundell T."/>
            <person name="Morin E."/>
            <person name="Murat C."/>
            <person name="Riley R."/>
            <person name="Ohm R."/>
            <person name="Sun H."/>
            <person name="Tunlid A."/>
            <person name="Henrissat B."/>
            <person name="Grigoriev I.V."/>
            <person name="Hibbett D.S."/>
            <person name="Martin F."/>
        </authorList>
    </citation>
    <scope>NUCLEOTIDE SEQUENCE [LARGE SCALE GENOMIC DNA]</scope>
    <source>
        <strain evidence="3">MUT 4182</strain>
    </source>
</reference>
<reference evidence="2 3" key="1">
    <citation type="submission" date="2014-04" db="EMBL/GenBank/DDBJ databases">
        <authorList>
            <consortium name="DOE Joint Genome Institute"/>
            <person name="Kuo A."/>
            <person name="Girlanda M."/>
            <person name="Perotto S."/>
            <person name="Kohler A."/>
            <person name="Nagy L.G."/>
            <person name="Floudas D."/>
            <person name="Copeland A."/>
            <person name="Barry K.W."/>
            <person name="Cichocki N."/>
            <person name="Veneault-Fourrey C."/>
            <person name="LaButti K."/>
            <person name="Lindquist E.A."/>
            <person name="Lipzen A."/>
            <person name="Lundell T."/>
            <person name="Morin E."/>
            <person name="Murat C."/>
            <person name="Sun H."/>
            <person name="Tunlid A."/>
            <person name="Henrissat B."/>
            <person name="Grigoriev I.V."/>
            <person name="Hibbett D.S."/>
            <person name="Martin F."/>
            <person name="Nordberg H.P."/>
            <person name="Cantor M.N."/>
            <person name="Hua S.X."/>
        </authorList>
    </citation>
    <scope>NUCLEOTIDE SEQUENCE [LARGE SCALE GENOMIC DNA]</scope>
    <source>
        <strain evidence="2 3">MUT 4182</strain>
    </source>
</reference>
<dbReference type="Proteomes" id="UP000054248">
    <property type="component" value="Unassembled WGS sequence"/>
</dbReference>
<name>A0A0C3Q8N3_9AGAM</name>
<proteinExistence type="predicted"/>